<dbReference type="Proteomes" id="UP000201263">
    <property type="component" value="Segment"/>
</dbReference>
<dbReference type="EMBL" id="KM236237">
    <property type="protein sequence ID" value="AIK68073.1"/>
    <property type="molecule type" value="Genomic_DNA"/>
</dbReference>
<evidence type="ECO:0000313" key="1">
    <source>
        <dbReference type="EMBL" id="AIK68073.1"/>
    </source>
</evidence>
<sequence length="193" mass="21439">MNKMNKTAFIKTEESKVVRRALIPGDSVYINHSKSRGLKESFTVQSVAKDTQSGVPITVYVFASDTRTKGSTIIAKIGSGDEHMLISDSVYSVNIHSIDSREVSAKDTTVVVDGDHVLSFALNTREKVERPVAVGDILKTERRTYQVEYIAKDGSLVCRMYSRKDKDSYQGMAIIDGVDRSLMSALYTKVTFK</sequence>
<proteinExistence type="predicted"/>
<name>A0A076YI48_9CAUD</name>
<dbReference type="KEGG" id="vg:22113609"/>
<organism evidence="1 2">
    <name type="scientific">Citrobacter phage Miller</name>
    <dbReference type="NCBI Taxonomy" id="1527524"/>
    <lineage>
        <taxon>Viruses</taxon>
        <taxon>Duplodnaviria</taxon>
        <taxon>Heunggongvirae</taxon>
        <taxon>Uroviricota</taxon>
        <taxon>Caudoviricetes</taxon>
        <taxon>Pantevenvirales</taxon>
        <taxon>Straboviridae</taxon>
        <taxon>Pseudotevenvirus</taxon>
        <taxon>Pseudotevenvirus miller</taxon>
    </lineage>
</organism>
<accession>A0A076YI48</accession>
<protein>
    <submittedName>
        <fullName evidence="1">Uncharacterized protein</fullName>
    </submittedName>
</protein>
<evidence type="ECO:0000313" key="2">
    <source>
        <dbReference type="Proteomes" id="UP000201263"/>
    </source>
</evidence>
<keyword evidence="2" id="KW-1185">Reference proteome</keyword>
<dbReference type="RefSeq" id="YP_009097739.1">
    <property type="nucleotide sequence ID" value="NC_025414.1"/>
</dbReference>
<gene>
    <name evidence="1" type="ORF">CPTMiller_00137</name>
</gene>
<reference evidence="1 2" key="1">
    <citation type="submission" date="2014-07" db="EMBL/GenBank/DDBJ databases">
        <title>Complete Genome of Citrobacter freundii Myophage Miller.</title>
        <authorList>
            <person name="Hwang K."/>
            <person name="Luna A.J."/>
            <person name="Hernandez A.C."/>
            <person name="Everett G.F.K."/>
        </authorList>
    </citation>
    <scope>NUCLEOTIDE SEQUENCE [LARGE SCALE GENOMIC DNA]</scope>
</reference>
<dbReference type="GeneID" id="22113609"/>